<evidence type="ECO:0000313" key="1">
    <source>
        <dbReference type="EMBL" id="GGH62010.1"/>
    </source>
</evidence>
<comment type="caution">
    <text evidence="1">The sequence shown here is derived from an EMBL/GenBank/DDBJ whole genome shotgun (WGS) entry which is preliminary data.</text>
</comment>
<sequence length="241" mass="26115">MPENTQRHHKPVKFSTEKFELFEGGNDPATLNLAAHQSAHAIVNRGRANGDPQVTERLVSFTDVFGLETIARMWRHAPAVSLPGALWRMYALRDTIRRNTEKIARFYERGMNTDWTSRVVSGVANPPTEDEIVATANQILTGAYTGELDIALERFAAFCRVIAAGQQATAQATEPGTYSAATAHMRQDGARPAPSHSAPSAEVKAEAAARASSLRKRAHALVGTAVELEAAAAKWRAGTLD</sequence>
<evidence type="ECO:0008006" key="3">
    <source>
        <dbReference type="Google" id="ProtNLM"/>
    </source>
</evidence>
<dbReference type="EMBL" id="BMDC01000001">
    <property type="protein sequence ID" value="GGH62010.1"/>
    <property type="molecule type" value="Genomic_DNA"/>
</dbReference>
<dbReference type="Proteomes" id="UP000600171">
    <property type="component" value="Unassembled WGS sequence"/>
</dbReference>
<dbReference type="AlphaFoldDB" id="A0A917IT49"/>
<protein>
    <recommendedName>
        <fullName evidence="3">Histone acetyltransferase</fullName>
    </recommendedName>
</protein>
<keyword evidence="2" id="KW-1185">Reference proteome</keyword>
<organism evidence="1 2">
    <name type="scientific">Rothia aerolata</name>
    <dbReference type="NCBI Taxonomy" id="1812262"/>
    <lineage>
        <taxon>Bacteria</taxon>
        <taxon>Bacillati</taxon>
        <taxon>Actinomycetota</taxon>
        <taxon>Actinomycetes</taxon>
        <taxon>Micrococcales</taxon>
        <taxon>Micrococcaceae</taxon>
        <taxon>Rothia</taxon>
    </lineage>
</organism>
<proteinExistence type="predicted"/>
<gene>
    <name evidence="1" type="ORF">GCM10007359_11800</name>
</gene>
<dbReference type="RefSeq" id="WP_188359336.1">
    <property type="nucleotide sequence ID" value="NZ_BMDC01000001.1"/>
</dbReference>
<name>A0A917IT49_9MICC</name>
<evidence type="ECO:0000313" key="2">
    <source>
        <dbReference type="Proteomes" id="UP000600171"/>
    </source>
</evidence>
<reference evidence="1 2" key="1">
    <citation type="journal article" date="2014" name="Int. J. Syst. Evol. Microbiol.">
        <title>Complete genome sequence of Corynebacterium casei LMG S-19264T (=DSM 44701T), isolated from a smear-ripened cheese.</title>
        <authorList>
            <consortium name="US DOE Joint Genome Institute (JGI-PGF)"/>
            <person name="Walter F."/>
            <person name="Albersmeier A."/>
            <person name="Kalinowski J."/>
            <person name="Ruckert C."/>
        </authorList>
    </citation>
    <scope>NUCLEOTIDE SEQUENCE [LARGE SCALE GENOMIC DNA]</scope>
    <source>
        <strain evidence="1 2">CCM 8669</strain>
    </source>
</reference>
<accession>A0A917IT49</accession>